<feature type="region of interest" description="Disordered" evidence="13">
    <location>
        <begin position="1"/>
        <end position="22"/>
    </location>
</feature>
<dbReference type="PROSITE" id="PS50157">
    <property type="entry name" value="ZINC_FINGER_C2H2_2"/>
    <property type="match status" value="2"/>
</dbReference>
<dbReference type="eggNOG" id="KOG1721">
    <property type="taxonomic scope" value="Eukaryota"/>
</dbReference>
<evidence type="ECO:0000256" key="9">
    <source>
        <dbReference type="ARBA" id="ARBA00023163"/>
    </source>
</evidence>
<keyword evidence="16" id="KW-1185">Reference proteome</keyword>
<feature type="region of interest" description="Disordered" evidence="13">
    <location>
        <begin position="189"/>
        <end position="208"/>
    </location>
</feature>
<dbReference type="HOGENOM" id="CLU_047856_0_0_1"/>
<dbReference type="PANTHER" id="PTHR47428:SF1">
    <property type="entry name" value="REGULATORY PROTEIN MIG1-RELATED"/>
    <property type="match status" value="1"/>
</dbReference>
<dbReference type="SUPFAM" id="SSF57667">
    <property type="entry name" value="beta-beta-alpha zinc fingers"/>
    <property type="match status" value="1"/>
</dbReference>
<dbReference type="Proteomes" id="UP000005220">
    <property type="component" value="Chromosome 6"/>
</dbReference>
<dbReference type="PANTHER" id="PTHR47428">
    <property type="entry name" value="REGULATORY PROTEIN MIG1-RELATED"/>
    <property type="match status" value="1"/>
</dbReference>
<proteinExistence type="inferred from homology"/>
<evidence type="ECO:0000256" key="3">
    <source>
        <dbReference type="ARBA" id="ARBA00022723"/>
    </source>
</evidence>
<dbReference type="GO" id="GO:0001227">
    <property type="term" value="F:DNA-binding transcription repressor activity, RNA polymerase II-specific"/>
    <property type="evidence" value="ECO:0007669"/>
    <property type="project" value="EnsemblFungi"/>
</dbReference>
<keyword evidence="2" id="KW-0678">Repressor</keyword>
<dbReference type="Gene3D" id="3.30.160.60">
    <property type="entry name" value="Classic Zinc Finger"/>
    <property type="match status" value="2"/>
</dbReference>
<reference evidence="15 16" key="1">
    <citation type="journal article" date="2011" name="Proc. Natl. Acad. Sci. U.S.A.">
        <title>Evolutionary erosion of yeast sex chromosomes by mating-type switching accidents.</title>
        <authorList>
            <person name="Gordon J.L."/>
            <person name="Armisen D."/>
            <person name="Proux-Wera E."/>
            <person name="Oheigeartaigh S.S."/>
            <person name="Byrne K.P."/>
            <person name="Wolfe K.H."/>
        </authorList>
    </citation>
    <scope>NUCLEOTIDE SEQUENCE [LARGE SCALE GENOMIC DNA]</scope>
    <source>
        <strain evidence="16">ATCC 22294 / BCRC 22015 / CBS 2517 / CECT 1963 / NBRC 1671 / NRRL Y-8276</strain>
    </source>
</reference>
<feature type="domain" description="C2H2-type" evidence="14">
    <location>
        <begin position="21"/>
        <end position="48"/>
    </location>
</feature>
<dbReference type="STRING" id="1071382.H2AX56"/>
<keyword evidence="8" id="KW-0238">DNA-binding</keyword>
<feature type="region of interest" description="Disordered" evidence="13">
    <location>
        <begin position="303"/>
        <end position="335"/>
    </location>
</feature>
<dbReference type="GO" id="GO:0045944">
    <property type="term" value="P:positive regulation of transcription by RNA polymerase II"/>
    <property type="evidence" value="ECO:0007669"/>
    <property type="project" value="EnsemblFungi"/>
</dbReference>
<feature type="domain" description="C2H2-type" evidence="14">
    <location>
        <begin position="49"/>
        <end position="78"/>
    </location>
</feature>
<dbReference type="GO" id="GO:0000433">
    <property type="term" value="P:carbon catabolite repression of transcription from RNA polymerase II promoter by glucose"/>
    <property type="evidence" value="ECO:0007669"/>
    <property type="project" value="TreeGrafter"/>
</dbReference>
<evidence type="ECO:0000313" key="15">
    <source>
        <dbReference type="EMBL" id="CCF58956.1"/>
    </source>
</evidence>
<dbReference type="FunCoup" id="H2AX56">
    <property type="interactions" value="688"/>
</dbReference>
<dbReference type="GO" id="GO:0005641">
    <property type="term" value="C:nuclear envelope lumen"/>
    <property type="evidence" value="ECO:0007669"/>
    <property type="project" value="EnsemblFungi"/>
</dbReference>
<feature type="compositionally biased region" description="Low complexity" evidence="13">
    <location>
        <begin position="216"/>
        <end position="229"/>
    </location>
</feature>
<evidence type="ECO:0000259" key="14">
    <source>
        <dbReference type="PROSITE" id="PS50157"/>
    </source>
</evidence>
<dbReference type="GO" id="GO:0008270">
    <property type="term" value="F:zinc ion binding"/>
    <property type="evidence" value="ECO:0007669"/>
    <property type="project" value="UniProtKB-KW"/>
</dbReference>
<dbReference type="OrthoDB" id="654211at2759"/>
<evidence type="ECO:0000256" key="11">
    <source>
        <dbReference type="ARBA" id="ARBA00038023"/>
    </source>
</evidence>
<dbReference type="InterPro" id="IPR051007">
    <property type="entry name" value="creA/MIG_C2H2-ZnF"/>
</dbReference>
<evidence type="ECO:0000256" key="4">
    <source>
        <dbReference type="ARBA" id="ARBA00022737"/>
    </source>
</evidence>
<feature type="compositionally biased region" description="Basic residues" evidence="13">
    <location>
        <begin position="68"/>
        <end position="88"/>
    </location>
</feature>
<keyword evidence="4" id="KW-0677">Repeat</keyword>
<dbReference type="GO" id="GO:0005737">
    <property type="term" value="C:cytoplasm"/>
    <property type="evidence" value="ECO:0007669"/>
    <property type="project" value="EnsemblFungi"/>
</dbReference>
<dbReference type="InterPro" id="IPR036236">
    <property type="entry name" value="Znf_C2H2_sf"/>
</dbReference>
<sequence length="335" mass="37411">MDTQKKTSQKKSNSDEAPRPHVCPICQRAFHRLEHQTRHMRTHTGEKPHACDFPGCVKRFSRSDELTRHRRIHTNTQPRGKRGRKKKVQPIEDTNGVATTTETTARSSSLNHGVKFEIGGNFTEPTELKPSRVPISLSSHNSRTRLNALSSLQMMTPLAGGNPTFIDNPKSSNTTILPRPKSLTDVANMQYRNRSPRVNMSTDQLKRPSSALSLTDLLTNDTNNNNSNDSDSDLDELKDPGSESNEIGDYLQEQSRKKSKTSTPTTILSRSTSGTNLSSTFLTHLNNTKSFSDELSNRLLAVQRSESPQGKQQQQLDNAEALPPIRSLPLPFIMD</sequence>
<feature type="region of interest" description="Disordered" evidence="13">
    <location>
        <begin position="216"/>
        <end position="280"/>
    </location>
</feature>
<evidence type="ECO:0000256" key="6">
    <source>
        <dbReference type="ARBA" id="ARBA00022833"/>
    </source>
</evidence>
<feature type="region of interest" description="Disordered" evidence="13">
    <location>
        <begin position="67"/>
        <end position="90"/>
    </location>
</feature>
<keyword evidence="7" id="KW-0805">Transcription regulation</keyword>
<dbReference type="InterPro" id="IPR013087">
    <property type="entry name" value="Znf_C2H2_type"/>
</dbReference>
<protein>
    <recommendedName>
        <fullName evidence="14">C2H2-type domain-containing protein</fullName>
    </recommendedName>
</protein>
<dbReference type="GO" id="GO:1900436">
    <property type="term" value="P:positive regulation of filamentous growth of a population of unicellular organisms in response to starvation"/>
    <property type="evidence" value="ECO:0007669"/>
    <property type="project" value="EnsemblFungi"/>
</dbReference>
<comment type="similarity">
    <text evidence="11">Belongs to the creA/MIG C2H2-type zinc-finger protein family.</text>
</comment>
<dbReference type="PROSITE" id="PS00028">
    <property type="entry name" value="ZINC_FINGER_C2H2_1"/>
    <property type="match status" value="2"/>
</dbReference>
<keyword evidence="9" id="KW-0804">Transcription</keyword>
<keyword evidence="5 12" id="KW-0863">Zinc-finger</keyword>
<dbReference type="GO" id="GO:0000978">
    <property type="term" value="F:RNA polymerase II cis-regulatory region sequence-specific DNA binding"/>
    <property type="evidence" value="ECO:0007669"/>
    <property type="project" value="EnsemblFungi"/>
</dbReference>
<evidence type="ECO:0000256" key="1">
    <source>
        <dbReference type="ARBA" id="ARBA00004123"/>
    </source>
</evidence>
<dbReference type="EMBL" id="HE650826">
    <property type="protein sequence ID" value="CCF58956.1"/>
    <property type="molecule type" value="Genomic_DNA"/>
</dbReference>
<evidence type="ECO:0000313" key="16">
    <source>
        <dbReference type="Proteomes" id="UP000005220"/>
    </source>
</evidence>
<accession>H2AX56</accession>
<gene>
    <name evidence="15" type="primary">KAFR0F03600</name>
    <name evidence="15" type="ORF">KAFR_0F03600</name>
</gene>
<dbReference type="GeneID" id="13884424"/>
<dbReference type="RefSeq" id="XP_003958091.1">
    <property type="nucleotide sequence ID" value="XM_003958042.1"/>
</dbReference>
<keyword evidence="10" id="KW-0539">Nucleus</keyword>
<feature type="compositionally biased region" description="Polar residues" evidence="13">
    <location>
        <begin position="267"/>
        <end position="280"/>
    </location>
</feature>
<comment type="subcellular location">
    <subcellularLocation>
        <location evidence="1">Nucleus</location>
    </subcellularLocation>
</comment>
<evidence type="ECO:0000256" key="8">
    <source>
        <dbReference type="ARBA" id="ARBA00023125"/>
    </source>
</evidence>
<dbReference type="InParanoid" id="H2AX56"/>
<dbReference type="Pfam" id="PF00096">
    <property type="entry name" value="zf-C2H2"/>
    <property type="match status" value="2"/>
</dbReference>
<dbReference type="SMART" id="SM00355">
    <property type="entry name" value="ZnF_C2H2"/>
    <property type="match status" value="2"/>
</dbReference>
<organism evidence="15 16">
    <name type="scientific">Kazachstania africana (strain ATCC 22294 / BCRC 22015 / CBS 2517 / CECT 1963 / NBRC 1671 / NRRL Y-8276)</name>
    <name type="common">Yeast</name>
    <name type="synonym">Kluyveromyces africanus</name>
    <dbReference type="NCBI Taxonomy" id="1071382"/>
    <lineage>
        <taxon>Eukaryota</taxon>
        <taxon>Fungi</taxon>
        <taxon>Dikarya</taxon>
        <taxon>Ascomycota</taxon>
        <taxon>Saccharomycotina</taxon>
        <taxon>Saccharomycetes</taxon>
        <taxon>Saccharomycetales</taxon>
        <taxon>Saccharomycetaceae</taxon>
        <taxon>Kazachstania</taxon>
    </lineage>
</organism>
<evidence type="ECO:0000256" key="10">
    <source>
        <dbReference type="ARBA" id="ARBA00023242"/>
    </source>
</evidence>
<name>H2AX56_KAZAF</name>
<evidence type="ECO:0000256" key="12">
    <source>
        <dbReference type="PROSITE-ProRule" id="PRU00042"/>
    </source>
</evidence>
<dbReference type="KEGG" id="kaf:KAFR_0F03600"/>
<feature type="compositionally biased region" description="Polar residues" evidence="13">
    <location>
        <begin position="304"/>
        <end position="317"/>
    </location>
</feature>
<evidence type="ECO:0000256" key="2">
    <source>
        <dbReference type="ARBA" id="ARBA00022491"/>
    </source>
</evidence>
<dbReference type="FunFam" id="3.30.160.60:FF:000152">
    <property type="entry name" value="DNA-binding protein creA"/>
    <property type="match status" value="1"/>
</dbReference>
<evidence type="ECO:0000256" key="13">
    <source>
        <dbReference type="SAM" id="MobiDB-lite"/>
    </source>
</evidence>
<dbReference type="FunFam" id="3.30.160.60:FF:000045">
    <property type="entry name" value="ZFP69 zinc finger protein B"/>
    <property type="match status" value="1"/>
</dbReference>
<keyword evidence="6" id="KW-0862">Zinc</keyword>
<keyword evidence="3" id="KW-0479">Metal-binding</keyword>
<evidence type="ECO:0000256" key="5">
    <source>
        <dbReference type="ARBA" id="ARBA00022771"/>
    </source>
</evidence>
<dbReference type="AlphaFoldDB" id="H2AX56"/>
<feature type="compositionally biased region" description="Polar residues" evidence="13">
    <location>
        <begin position="189"/>
        <end position="203"/>
    </location>
</feature>
<evidence type="ECO:0000256" key="7">
    <source>
        <dbReference type="ARBA" id="ARBA00023015"/>
    </source>
</evidence>